<protein>
    <recommendedName>
        <fullName evidence="3">Bacterial transcriptional activator domain-containing protein</fullName>
    </recommendedName>
</protein>
<accession>A0A1B9P418</accession>
<name>A0A1B9P418_ALILO</name>
<proteinExistence type="predicted"/>
<dbReference type="Gene3D" id="1.25.40.10">
    <property type="entry name" value="Tetratricopeptide repeat domain"/>
    <property type="match status" value="3"/>
</dbReference>
<organism evidence="1 2">
    <name type="scientific">Aliivibrio logei</name>
    <name type="common">Vibrio logei</name>
    <dbReference type="NCBI Taxonomy" id="688"/>
    <lineage>
        <taxon>Bacteria</taxon>
        <taxon>Pseudomonadati</taxon>
        <taxon>Pseudomonadota</taxon>
        <taxon>Gammaproteobacteria</taxon>
        <taxon>Vibrionales</taxon>
        <taxon>Vibrionaceae</taxon>
        <taxon>Aliivibrio</taxon>
    </lineage>
</organism>
<evidence type="ECO:0000313" key="2">
    <source>
        <dbReference type="Proteomes" id="UP000093523"/>
    </source>
</evidence>
<dbReference type="InterPro" id="IPR011990">
    <property type="entry name" value="TPR-like_helical_dom_sf"/>
</dbReference>
<evidence type="ECO:0008006" key="3">
    <source>
        <dbReference type="Google" id="ProtNLM"/>
    </source>
</evidence>
<reference evidence="1 2" key="1">
    <citation type="submission" date="2016-06" db="EMBL/GenBank/DDBJ databases">
        <authorList>
            <person name="Kjaerup R.B."/>
            <person name="Dalgaard T.S."/>
            <person name="Juul-Madsen H.R."/>
        </authorList>
    </citation>
    <scope>NUCLEOTIDE SEQUENCE [LARGE SCALE GENOMIC DNA]</scope>
    <source>
        <strain evidence="1 2">1S159</strain>
    </source>
</reference>
<dbReference type="RefSeq" id="WP_065609777.1">
    <property type="nucleotide sequence ID" value="NZ_CAWMPN010000004.1"/>
</dbReference>
<comment type="caution">
    <text evidence="1">The sequence shown here is derived from an EMBL/GenBank/DDBJ whole genome shotgun (WGS) entry which is preliminary data.</text>
</comment>
<sequence>MMKLSLSHTSDSLRSLRGFILTLSSVFLLCLAFLFSCVSQAQQLSQYNAAKVQRALQLQQQEKMTEAINVLAVLTPSNDYDKAYIQRMLGVFHWQSGNSNSAVSYLSKAVNSKQLADEQAWVTQRMLADLLLTEQRFSDALPHYYQLTITLPEKQNIGDLWFRISQTHYQLAQWEKVLSTLNKHERVAKYKKESEKSQSLVLKLGAQLQLKQWKSAIPTLNSLLELEPNKATWWQQLSSIQLRLNQPKEALNTLVLAQRQGIELSQSELKLLAQLYAQRGIPEKAAYVLSQLDEAQSDIDLLTMQASYWQAAKEWDKAIVMWSKAATVDTRYYWQVAQLQIQEGRHQQGLKTLDKVKDYKKTEDIALAKVRAYYKLNQIDSALLHAKRANDFTPSNEAKGWIKYLSQLRKTANNSV</sequence>
<dbReference type="Proteomes" id="UP000093523">
    <property type="component" value="Unassembled WGS sequence"/>
</dbReference>
<dbReference type="AlphaFoldDB" id="A0A1B9P418"/>
<dbReference type="SUPFAM" id="SSF48452">
    <property type="entry name" value="TPR-like"/>
    <property type="match status" value="2"/>
</dbReference>
<dbReference type="STRING" id="688.A6E04_04975"/>
<gene>
    <name evidence="1" type="ORF">A6E04_04975</name>
</gene>
<dbReference type="OrthoDB" id="5592888at2"/>
<evidence type="ECO:0000313" key="1">
    <source>
        <dbReference type="EMBL" id="OCH23260.1"/>
    </source>
</evidence>
<dbReference type="EMBL" id="MAJU01000004">
    <property type="protein sequence ID" value="OCH23260.1"/>
    <property type="molecule type" value="Genomic_DNA"/>
</dbReference>